<feature type="transmembrane region" description="Helical" evidence="1">
    <location>
        <begin position="108"/>
        <end position="130"/>
    </location>
</feature>
<dbReference type="EMBL" id="JAGQHS010000386">
    <property type="protein sequence ID" value="MCA9759547.1"/>
    <property type="molecule type" value="Genomic_DNA"/>
</dbReference>
<accession>A0A956SG85</accession>
<feature type="transmembrane region" description="Helical" evidence="1">
    <location>
        <begin position="232"/>
        <end position="251"/>
    </location>
</feature>
<gene>
    <name evidence="2" type="ORF">KDA27_27375</name>
</gene>
<sequence length="424" mass="45340">PPGRQSDGNRPVRALVRFYVCGAARIAQRNALVTFALTILGFLLVPDAPRIARQIVVAVTASDVPRGPALALAVLAIAAADGAAKTLRIGLGGWLASLPYSVAALRRAFALALVVPLAPILAYVAIGAVLTPTRYELSLHPPTLLGFLLGMLGAAASAVPTRRRVLGRPLVWVAALVWVQGTWWATLGSAVALVVWDRIAGPVVPKKRPSERSSSIDRWILPRLSLRALGPYVFYPALIGGLLLGAAWLYRVNNGLARPDAALATRLALLSAFLLGNLVTAERLLERRRPWPWARSLPMSSRRRVLDDATVFGVLHLPALALATSFDPFVGLVGLAVLPTTSLLSAGAIRRARGRLTGASGVLFWSLAPFVALCSVFPWTATLVLLFTPLALSLAARAERRWIATAWDPLHHDAAGDSLSEVYR</sequence>
<name>A0A956SG85_UNCEI</name>
<reference evidence="2" key="2">
    <citation type="journal article" date="2021" name="Microbiome">
        <title>Successional dynamics and alternative stable states in a saline activated sludge microbial community over 9 years.</title>
        <authorList>
            <person name="Wang Y."/>
            <person name="Ye J."/>
            <person name="Ju F."/>
            <person name="Liu L."/>
            <person name="Boyd J.A."/>
            <person name="Deng Y."/>
            <person name="Parks D.H."/>
            <person name="Jiang X."/>
            <person name="Yin X."/>
            <person name="Woodcroft B.J."/>
            <person name="Tyson G.W."/>
            <person name="Hugenholtz P."/>
            <person name="Polz M.F."/>
            <person name="Zhang T."/>
        </authorList>
    </citation>
    <scope>NUCLEOTIDE SEQUENCE</scope>
    <source>
        <strain evidence="2">HKST-UBA02</strain>
    </source>
</reference>
<evidence type="ECO:0000313" key="3">
    <source>
        <dbReference type="Proteomes" id="UP000739538"/>
    </source>
</evidence>
<keyword evidence="1" id="KW-0812">Transmembrane</keyword>
<feature type="transmembrane region" description="Helical" evidence="1">
    <location>
        <begin position="356"/>
        <end position="373"/>
    </location>
</feature>
<feature type="transmembrane region" description="Helical" evidence="1">
    <location>
        <begin position="263"/>
        <end position="285"/>
    </location>
</feature>
<feature type="non-terminal residue" evidence="2">
    <location>
        <position position="1"/>
    </location>
</feature>
<reference evidence="2" key="1">
    <citation type="submission" date="2020-04" db="EMBL/GenBank/DDBJ databases">
        <authorList>
            <person name="Zhang T."/>
        </authorList>
    </citation>
    <scope>NUCLEOTIDE SEQUENCE</scope>
    <source>
        <strain evidence="2">HKST-UBA02</strain>
    </source>
</reference>
<keyword evidence="1" id="KW-0472">Membrane</keyword>
<dbReference type="AlphaFoldDB" id="A0A956SG85"/>
<evidence type="ECO:0000313" key="2">
    <source>
        <dbReference type="EMBL" id="MCA9759547.1"/>
    </source>
</evidence>
<comment type="caution">
    <text evidence="2">The sequence shown here is derived from an EMBL/GenBank/DDBJ whole genome shotgun (WGS) entry which is preliminary data.</text>
</comment>
<feature type="transmembrane region" description="Helical" evidence="1">
    <location>
        <begin position="142"/>
        <end position="159"/>
    </location>
</feature>
<feature type="transmembrane region" description="Helical" evidence="1">
    <location>
        <begin position="171"/>
        <end position="196"/>
    </location>
</feature>
<dbReference type="Proteomes" id="UP000739538">
    <property type="component" value="Unassembled WGS sequence"/>
</dbReference>
<protein>
    <submittedName>
        <fullName evidence="2">Uncharacterized protein</fullName>
    </submittedName>
</protein>
<feature type="transmembrane region" description="Helical" evidence="1">
    <location>
        <begin position="26"/>
        <end position="45"/>
    </location>
</feature>
<feature type="transmembrane region" description="Helical" evidence="1">
    <location>
        <begin position="329"/>
        <end position="349"/>
    </location>
</feature>
<feature type="transmembrane region" description="Helical" evidence="1">
    <location>
        <begin position="305"/>
        <end position="323"/>
    </location>
</feature>
<evidence type="ECO:0000256" key="1">
    <source>
        <dbReference type="SAM" id="Phobius"/>
    </source>
</evidence>
<proteinExistence type="predicted"/>
<keyword evidence="1" id="KW-1133">Transmembrane helix</keyword>
<organism evidence="2 3">
    <name type="scientific">Eiseniibacteriota bacterium</name>
    <dbReference type="NCBI Taxonomy" id="2212470"/>
    <lineage>
        <taxon>Bacteria</taxon>
        <taxon>Candidatus Eiseniibacteriota</taxon>
    </lineage>
</organism>